<dbReference type="InterPro" id="IPR003736">
    <property type="entry name" value="PAAI_dom"/>
</dbReference>
<organism evidence="4 5">
    <name type="scientific">Oceanicella actignis</name>
    <dbReference type="NCBI Taxonomy" id="1189325"/>
    <lineage>
        <taxon>Bacteria</taxon>
        <taxon>Pseudomonadati</taxon>
        <taxon>Pseudomonadota</taxon>
        <taxon>Alphaproteobacteria</taxon>
        <taxon>Rhodobacterales</taxon>
        <taxon>Paracoccaceae</taxon>
        <taxon>Oceanicella</taxon>
    </lineage>
</organism>
<sequence length="156" mass="16596">MTDAPDIPSRETIASMSGLEFMRAILDGRLPPAPIAQVLGYALHEVEEGRVVFRGKAPAQAYNPIGSVHGGWFGTLLDSCMACAVQTLLPAGRGYTTLEYKINIVRPVFADTGPILAVGEAQHVGRRSGVAVGRMIGEQDGKLYATGSTTCLVFDF</sequence>
<dbReference type="GO" id="GO:0047617">
    <property type="term" value="F:fatty acyl-CoA hydrolase activity"/>
    <property type="evidence" value="ECO:0007669"/>
    <property type="project" value="InterPro"/>
</dbReference>
<feature type="domain" description="Thioesterase" evidence="3">
    <location>
        <begin position="66"/>
        <end position="142"/>
    </location>
</feature>
<reference evidence="4 5" key="1">
    <citation type="submission" date="2016-12" db="EMBL/GenBank/DDBJ databases">
        <authorList>
            <person name="Song W.-J."/>
            <person name="Kurnit D.M."/>
        </authorList>
    </citation>
    <scope>NUCLEOTIDE SEQUENCE [LARGE SCALE GENOMIC DNA]</scope>
    <source>
        <strain evidence="4 5">CGMCC 1.10808</strain>
    </source>
</reference>
<dbReference type="Pfam" id="PF03061">
    <property type="entry name" value="4HBT"/>
    <property type="match status" value="1"/>
</dbReference>
<dbReference type="AlphaFoldDB" id="A0A1M7TL09"/>
<dbReference type="EMBL" id="FRDL01000007">
    <property type="protein sequence ID" value="SHN71400.1"/>
    <property type="molecule type" value="Genomic_DNA"/>
</dbReference>
<accession>A0A1M7TL09</accession>
<evidence type="ECO:0000313" key="5">
    <source>
        <dbReference type="Proteomes" id="UP000184066"/>
    </source>
</evidence>
<dbReference type="Proteomes" id="UP000184066">
    <property type="component" value="Unassembled WGS sequence"/>
</dbReference>
<evidence type="ECO:0000313" key="4">
    <source>
        <dbReference type="EMBL" id="SHN71400.1"/>
    </source>
</evidence>
<dbReference type="CDD" id="cd03443">
    <property type="entry name" value="PaaI_thioesterase"/>
    <property type="match status" value="1"/>
</dbReference>
<dbReference type="PANTHER" id="PTHR21660">
    <property type="entry name" value="THIOESTERASE SUPERFAMILY MEMBER-RELATED"/>
    <property type="match status" value="1"/>
</dbReference>
<dbReference type="InterPro" id="IPR029069">
    <property type="entry name" value="HotDog_dom_sf"/>
</dbReference>
<dbReference type="STRING" id="1189325.SAMN04488119_107155"/>
<evidence type="ECO:0000259" key="3">
    <source>
        <dbReference type="Pfam" id="PF03061"/>
    </source>
</evidence>
<keyword evidence="5" id="KW-1185">Reference proteome</keyword>
<gene>
    <name evidence="4" type="ORF">SAMN05216200_107155</name>
</gene>
<proteinExistence type="inferred from homology"/>
<comment type="similarity">
    <text evidence="1">Belongs to the thioesterase PaaI family.</text>
</comment>
<protein>
    <submittedName>
        <fullName evidence="4">Uncharacterized domain 1-containing protein</fullName>
    </submittedName>
</protein>
<keyword evidence="2" id="KW-0378">Hydrolase</keyword>
<name>A0A1M7TL09_9RHOB</name>
<dbReference type="OrthoDB" id="9813282at2"/>
<dbReference type="PANTHER" id="PTHR21660:SF1">
    <property type="entry name" value="ACYL-COENZYME A THIOESTERASE 13"/>
    <property type="match status" value="1"/>
</dbReference>
<dbReference type="NCBIfam" id="TIGR00369">
    <property type="entry name" value="unchar_dom_1"/>
    <property type="match status" value="1"/>
</dbReference>
<evidence type="ECO:0000256" key="2">
    <source>
        <dbReference type="ARBA" id="ARBA00022801"/>
    </source>
</evidence>
<dbReference type="InterPro" id="IPR006683">
    <property type="entry name" value="Thioestr_dom"/>
</dbReference>
<dbReference type="Gene3D" id="3.10.129.10">
    <property type="entry name" value="Hotdog Thioesterase"/>
    <property type="match status" value="1"/>
</dbReference>
<dbReference type="RefSeq" id="WP_072747769.1">
    <property type="nucleotide sequence ID" value="NZ_FOHL01000007.1"/>
</dbReference>
<evidence type="ECO:0000256" key="1">
    <source>
        <dbReference type="ARBA" id="ARBA00008324"/>
    </source>
</evidence>
<dbReference type="InterPro" id="IPR039298">
    <property type="entry name" value="ACOT13"/>
</dbReference>
<dbReference type="SUPFAM" id="SSF54637">
    <property type="entry name" value="Thioesterase/thiol ester dehydrase-isomerase"/>
    <property type="match status" value="1"/>
</dbReference>